<dbReference type="PANTHER" id="PTHR43425">
    <property type="entry name" value="OXYGEN-INSENSITIVE NADPH NITROREDUCTASE"/>
    <property type="match status" value="1"/>
</dbReference>
<evidence type="ECO:0000256" key="2">
    <source>
        <dbReference type="ARBA" id="ARBA00022630"/>
    </source>
</evidence>
<dbReference type="EC" id="1.5.1.38" evidence="7"/>
<evidence type="ECO:0000256" key="3">
    <source>
        <dbReference type="ARBA" id="ARBA00022643"/>
    </source>
</evidence>
<name>A0A1V4III2_9CLOT</name>
<dbReference type="Gene3D" id="3.40.109.10">
    <property type="entry name" value="NADH Oxidase"/>
    <property type="match status" value="1"/>
</dbReference>
<dbReference type="PIRSF" id="PIRSF005426">
    <property type="entry name" value="Frp"/>
    <property type="match status" value="1"/>
</dbReference>
<proteinExistence type="inferred from homology"/>
<evidence type="ECO:0000256" key="1">
    <source>
        <dbReference type="ARBA" id="ARBA00008366"/>
    </source>
</evidence>
<dbReference type="Proteomes" id="UP000190080">
    <property type="component" value="Unassembled WGS sequence"/>
</dbReference>
<keyword evidence="5" id="KW-0521">NADP</keyword>
<keyword evidence="2 5" id="KW-0285">Flavoprotein</keyword>
<evidence type="ECO:0000313" key="8">
    <source>
        <dbReference type="Proteomes" id="UP000190080"/>
    </source>
</evidence>
<dbReference type="InterPro" id="IPR016446">
    <property type="entry name" value="Flavin_OxRdtase_Frp"/>
</dbReference>
<dbReference type="GO" id="GO:0052873">
    <property type="term" value="F:FMN reductase (NADPH) activity"/>
    <property type="evidence" value="ECO:0007669"/>
    <property type="project" value="UniProtKB-EC"/>
</dbReference>
<reference evidence="7 8" key="1">
    <citation type="submission" date="2017-03" db="EMBL/GenBank/DDBJ databases">
        <title>Genome sequence of Clostridium oryzae DSM 28571.</title>
        <authorList>
            <person name="Poehlein A."/>
            <person name="Daniel R."/>
        </authorList>
    </citation>
    <scope>NUCLEOTIDE SEQUENCE [LARGE SCALE GENOMIC DNA]</scope>
    <source>
        <strain evidence="7 8">DSM 28571</strain>
    </source>
</reference>
<dbReference type="InterPro" id="IPR029479">
    <property type="entry name" value="Nitroreductase"/>
</dbReference>
<dbReference type="InterPro" id="IPR000415">
    <property type="entry name" value="Nitroreductase-like"/>
</dbReference>
<gene>
    <name evidence="7" type="primary">nfrA1</name>
    <name evidence="7" type="ORF">CLORY_31670</name>
</gene>
<comment type="caution">
    <text evidence="7">The sequence shown here is derived from an EMBL/GenBank/DDBJ whole genome shotgun (WGS) entry which is preliminary data.</text>
</comment>
<feature type="domain" description="Nitroreductase" evidence="6">
    <location>
        <begin position="28"/>
        <end position="183"/>
    </location>
</feature>
<accession>A0A1V4III2</accession>
<evidence type="ECO:0000313" key="7">
    <source>
        <dbReference type="EMBL" id="OPJ59719.1"/>
    </source>
</evidence>
<dbReference type="SUPFAM" id="SSF55469">
    <property type="entry name" value="FMN-dependent nitroreductase-like"/>
    <property type="match status" value="1"/>
</dbReference>
<sequence>MFIVSCANIKYVNRFEGGNIVNEVLEQIHNRKSMRVFENREIGYETKKEILDAAIAAPTAGAMMLYSIIDVTDKELKEKLAVFCDNQSFIAKAHMVLVFVADYQKWYDTFYFENCNPKTPGEGDILLACADTIIAAQNTVVAAESLGVGSCYIGDIIENYEEITKLLGLPDYVLPACMVVYGYPAEAQKSRKKPARFDKQYVVFENKYKRFTKDELTEMQNSRNEKAGLGKRNISEDIKAFCKRKYMSDFAKEMNRSADKYLDKFRRKDNTTL</sequence>
<keyword evidence="8" id="KW-1185">Reference proteome</keyword>
<evidence type="ECO:0000256" key="5">
    <source>
        <dbReference type="PIRNR" id="PIRNR005426"/>
    </source>
</evidence>
<evidence type="ECO:0000256" key="4">
    <source>
        <dbReference type="ARBA" id="ARBA00023002"/>
    </source>
</evidence>
<dbReference type="PANTHER" id="PTHR43425:SF2">
    <property type="entry name" value="OXYGEN-INSENSITIVE NADPH NITROREDUCTASE"/>
    <property type="match status" value="1"/>
</dbReference>
<evidence type="ECO:0000259" key="6">
    <source>
        <dbReference type="Pfam" id="PF00881"/>
    </source>
</evidence>
<keyword evidence="4 5" id="KW-0560">Oxidoreductase</keyword>
<comment type="similarity">
    <text evidence="1 5">Belongs to the flavin oxidoreductase frp family.</text>
</comment>
<dbReference type="EMBL" id="MZGV01000040">
    <property type="protein sequence ID" value="OPJ59719.1"/>
    <property type="molecule type" value="Genomic_DNA"/>
</dbReference>
<dbReference type="STRING" id="1450648.CLORY_31670"/>
<dbReference type="Pfam" id="PF00881">
    <property type="entry name" value="Nitroreductase"/>
    <property type="match status" value="1"/>
</dbReference>
<keyword evidence="3 5" id="KW-0288">FMN</keyword>
<dbReference type="AlphaFoldDB" id="A0A1V4III2"/>
<organism evidence="7 8">
    <name type="scientific">Clostridium oryzae</name>
    <dbReference type="NCBI Taxonomy" id="1450648"/>
    <lineage>
        <taxon>Bacteria</taxon>
        <taxon>Bacillati</taxon>
        <taxon>Bacillota</taxon>
        <taxon>Clostridia</taxon>
        <taxon>Eubacteriales</taxon>
        <taxon>Clostridiaceae</taxon>
        <taxon>Clostridium</taxon>
    </lineage>
</organism>
<protein>
    <submittedName>
        <fullName evidence="7">FMN reductase (NADPH)</fullName>
        <ecNumber evidence="7">1.5.1.38</ecNumber>
    </submittedName>
</protein>